<dbReference type="InterPro" id="IPR038584">
    <property type="entry name" value="Ribosomal_bL33_sf"/>
</dbReference>
<comment type="similarity">
    <text evidence="1">Belongs to the bacterial ribosomal protein bL33 family.</text>
</comment>
<evidence type="ECO:0000256" key="4">
    <source>
        <dbReference type="ARBA" id="ARBA00035176"/>
    </source>
</evidence>
<gene>
    <name evidence="6" type="ORF">ASU29_066</name>
</gene>
<organism evidence="6 7">
    <name type="scientific">Candidatus Nasuia deltocephalincola</name>
    <dbReference type="NCBI Taxonomy" id="1160784"/>
    <lineage>
        <taxon>Bacteria</taxon>
        <taxon>Pseudomonadati</taxon>
        <taxon>Pseudomonadota</taxon>
        <taxon>Betaproteobacteria</taxon>
        <taxon>Candidatus Nasuia</taxon>
    </lineage>
</organism>
<reference evidence="6 7" key="2">
    <citation type="journal article" date="2016" name="Genome Announc.">
        <title>Complete Genome Sequences of the Obligate Symbionts 'Candidatus Sulcia muelleri' and 'Ca. Nasuia deltocephalinicola' from the Pestiferous Leafhopper Macrosteles quadripunctulatus (Hemiptera: Cicadellidae).</title>
        <authorList>
            <person name="Bennett G.M."/>
            <person name="Abba S."/>
            <person name="Kube M."/>
            <person name="Marzachi C."/>
        </authorList>
    </citation>
    <scope>NUCLEOTIDE SEQUENCE [LARGE SCALE GENOMIC DNA]</scope>
    <source>
        <strain evidence="6 7">PUNC</strain>
    </source>
</reference>
<dbReference type="EMBL" id="CP013211">
    <property type="protein sequence ID" value="ALP69989.1"/>
    <property type="molecule type" value="Genomic_DNA"/>
</dbReference>
<evidence type="ECO:0000256" key="1">
    <source>
        <dbReference type="ARBA" id="ARBA00007596"/>
    </source>
</evidence>
<evidence type="ECO:0000313" key="6">
    <source>
        <dbReference type="EMBL" id="ALP69989.1"/>
    </source>
</evidence>
<dbReference type="AlphaFoldDB" id="A0A0S2UPF1"/>
<reference evidence="7" key="1">
    <citation type="submission" date="2015-11" db="EMBL/GenBank/DDBJ databases">
        <title>Complete genome sequences of the obligate symbionts Candidatus Sulcia muelleri and Candidatus Nasuia deltocephalinicola from the pestiferous leafhopper, Macrosteles quadripunctulatus (Hemiptera: Cicadellidae).</title>
        <authorList>
            <person name="Bennett G.M."/>
            <person name="Abba S."/>
            <person name="Kube M."/>
            <person name="Marzachi C."/>
        </authorList>
    </citation>
    <scope>NUCLEOTIDE SEQUENCE [LARGE SCALE GENOMIC DNA]</scope>
    <source>
        <strain evidence="7">PUNC</strain>
    </source>
</reference>
<sequence>MRRNIILLKSKYSDNIYYKKKKKNIKKIKIKKFDPKIKKHCIHNEK</sequence>
<dbReference type="Gene3D" id="2.20.28.120">
    <property type="entry name" value="Ribosomal protein L33"/>
    <property type="match status" value="1"/>
</dbReference>
<evidence type="ECO:0000313" key="7">
    <source>
        <dbReference type="Proteomes" id="UP000055684"/>
    </source>
</evidence>
<dbReference type="NCBIfam" id="TIGR01023">
    <property type="entry name" value="rpmG_bact"/>
    <property type="match status" value="1"/>
</dbReference>
<dbReference type="GO" id="GO:0006412">
    <property type="term" value="P:translation"/>
    <property type="evidence" value="ECO:0007669"/>
    <property type="project" value="InterPro"/>
</dbReference>
<dbReference type="Proteomes" id="UP000055684">
    <property type="component" value="Chromosome"/>
</dbReference>
<name>A0A0S2UPF1_9PROT</name>
<accession>A0A0S2UPF1</accession>
<protein>
    <recommendedName>
        <fullName evidence="4">Large ribosomal subunit protein bL33</fullName>
    </recommendedName>
    <alternativeName>
        <fullName evidence="5">50S ribosomal protein L33</fullName>
    </alternativeName>
</protein>
<dbReference type="GO" id="GO:0005840">
    <property type="term" value="C:ribosome"/>
    <property type="evidence" value="ECO:0007669"/>
    <property type="project" value="UniProtKB-KW"/>
</dbReference>
<keyword evidence="2" id="KW-0689">Ribosomal protein</keyword>
<dbReference type="InterPro" id="IPR011332">
    <property type="entry name" value="Ribosomal_zn-bd"/>
</dbReference>
<dbReference type="GO" id="GO:0003735">
    <property type="term" value="F:structural constituent of ribosome"/>
    <property type="evidence" value="ECO:0007669"/>
    <property type="project" value="InterPro"/>
</dbReference>
<evidence type="ECO:0000256" key="5">
    <source>
        <dbReference type="ARBA" id="ARBA00035488"/>
    </source>
</evidence>
<evidence type="ECO:0000256" key="3">
    <source>
        <dbReference type="ARBA" id="ARBA00023274"/>
    </source>
</evidence>
<dbReference type="Pfam" id="PF00471">
    <property type="entry name" value="Ribosomal_L33"/>
    <property type="match status" value="1"/>
</dbReference>
<proteinExistence type="inferred from homology"/>
<dbReference type="InterPro" id="IPR001705">
    <property type="entry name" value="Ribosomal_bL33"/>
</dbReference>
<dbReference type="GO" id="GO:0005737">
    <property type="term" value="C:cytoplasm"/>
    <property type="evidence" value="ECO:0007669"/>
    <property type="project" value="UniProtKB-ARBA"/>
</dbReference>
<dbReference type="GO" id="GO:1990904">
    <property type="term" value="C:ribonucleoprotein complex"/>
    <property type="evidence" value="ECO:0007669"/>
    <property type="project" value="UniProtKB-KW"/>
</dbReference>
<dbReference type="SUPFAM" id="SSF57829">
    <property type="entry name" value="Zn-binding ribosomal proteins"/>
    <property type="match status" value="1"/>
</dbReference>
<evidence type="ECO:0000256" key="2">
    <source>
        <dbReference type="ARBA" id="ARBA00022980"/>
    </source>
</evidence>
<keyword evidence="3" id="KW-0687">Ribonucleoprotein</keyword>